<dbReference type="Proteomes" id="UP000251035">
    <property type="component" value="Unassembled WGS sequence"/>
</dbReference>
<dbReference type="Proteomes" id="UP000306421">
    <property type="component" value="Unassembled WGS sequence"/>
</dbReference>
<organism evidence="4 7">
    <name type="scientific">Legionella taurinensis</name>
    <dbReference type="NCBI Taxonomy" id="70611"/>
    <lineage>
        <taxon>Bacteria</taxon>
        <taxon>Pseudomonadati</taxon>
        <taxon>Pseudomonadota</taxon>
        <taxon>Gammaproteobacteria</taxon>
        <taxon>Legionellales</taxon>
        <taxon>Legionellaceae</taxon>
        <taxon>Legionella</taxon>
    </lineage>
</organism>
<proteinExistence type="predicted"/>
<dbReference type="AlphaFoldDB" id="A0A3A5LNY4"/>
<keyword evidence="2" id="KW-0472">Membrane</keyword>
<evidence type="ECO:0000313" key="5">
    <source>
        <dbReference type="EMBL" id="TID39895.1"/>
    </source>
</evidence>
<dbReference type="Gene3D" id="3.30.9.30">
    <property type="match status" value="1"/>
</dbReference>
<protein>
    <submittedName>
        <fullName evidence="4">Uncharacterized protein</fullName>
    </submittedName>
</protein>
<name>A0A3A5LNY4_9GAMM</name>
<dbReference type="Proteomes" id="UP000270757">
    <property type="component" value="Unassembled WGS sequence"/>
</dbReference>
<reference evidence="3 6" key="1">
    <citation type="submission" date="2018-04" db="EMBL/GenBank/DDBJ databases">
        <title>Whole genome sequence comparison of clinical and drinking water Legionella pneumophila isolates associated with the Flint Water Crisis.</title>
        <authorList>
            <person name="Garner E."/>
            <person name="Brown C."/>
            <person name="Schwake O."/>
            <person name="Coil D."/>
            <person name="Jospin G."/>
            <person name="Eisen J."/>
            <person name="Edwards M."/>
            <person name="Pruden A."/>
        </authorList>
    </citation>
    <scope>NUCLEOTIDE SEQUENCE [LARGE SCALE GENOMIC DNA]</scope>
    <source>
        <strain evidence="3 6">Genessee03</strain>
    </source>
</reference>
<dbReference type="InterPro" id="IPR036188">
    <property type="entry name" value="FAD/NAD-bd_sf"/>
</dbReference>
<feature type="transmembrane region" description="Helical" evidence="2">
    <location>
        <begin position="415"/>
        <end position="436"/>
    </location>
</feature>
<keyword evidence="1" id="KW-0175">Coiled coil</keyword>
<sequence>MRMKPDILVIGAGPIGLLSAIEAKLNNPEAKVVIFERNKEYTRHHTLLVDPHAFKGSHPDKRLQAILKDFHGPVPTSTIESKLKQLADDLGISIEYEKIDDPQALLDRFPSAHTLIGADGAHSTVRKKFFDDKKSVDKNLQYIVEVKYHVHGKTKPIPLTTYAPALSQTEHFVSEQIGRKKNGKTPVSLFFFVDKDTYQEVYAKKKLTLKDLVQPETRNMTQLANSIRPWLALRRAALKDQLVENSETIAGVELSTYCTATFAKPLPGNKRVILLGDAGSGVPFNRAFNAGVERTILAAKLLAFPPQADEEQRLSAINTALHQQVQKEIQRANRTNGKVQFGRILGDVKRGPSYASAATLLDDALLADMQNARVEQPSFVSRHPRAMTTLGAWLVLTVVALVVFPFLFASIYTAIAAAIVLPLAVIALGVALFQGISYCLKADEADDPQPEPMPFPWEETLSEEQVRQIQQERQLDQAKSQLQDDSTYLQIKKQIKEEKEALIGLRAHRERVATVERPQGPLVVMPLPMLFPDARVHLPSTRVEALPPTREDIKGHEKRLEKIDGEIEKHEGTLKSYKLQKLGLLKQKMPPSDGKQEVPVNLQFNV</sequence>
<evidence type="ECO:0000313" key="3">
    <source>
        <dbReference type="EMBL" id="PUT45335.1"/>
    </source>
</evidence>
<evidence type="ECO:0000313" key="4">
    <source>
        <dbReference type="EMBL" id="RJT43943.1"/>
    </source>
</evidence>
<dbReference type="EMBL" id="QFGG01000015">
    <property type="protein sequence ID" value="TID39895.1"/>
    <property type="molecule type" value="Genomic_DNA"/>
</dbReference>
<dbReference type="Gene3D" id="3.50.50.60">
    <property type="entry name" value="FAD/NAD(P)-binding domain"/>
    <property type="match status" value="2"/>
</dbReference>
<dbReference type="SUPFAM" id="SSF51905">
    <property type="entry name" value="FAD/NAD(P)-binding domain"/>
    <property type="match status" value="1"/>
</dbReference>
<feature type="transmembrane region" description="Helical" evidence="2">
    <location>
        <begin position="390"/>
        <end position="408"/>
    </location>
</feature>
<keyword evidence="2" id="KW-0812">Transmembrane</keyword>
<comment type="caution">
    <text evidence="4">The sequence shown here is derived from an EMBL/GenBank/DDBJ whole genome shotgun (WGS) entry which is preliminary data.</text>
</comment>
<evidence type="ECO:0000256" key="2">
    <source>
        <dbReference type="SAM" id="Phobius"/>
    </source>
</evidence>
<keyword evidence="2" id="KW-1133">Transmembrane helix</keyword>
<evidence type="ECO:0000313" key="8">
    <source>
        <dbReference type="Proteomes" id="UP000306421"/>
    </source>
</evidence>
<evidence type="ECO:0000256" key="1">
    <source>
        <dbReference type="SAM" id="Coils"/>
    </source>
</evidence>
<reference evidence="5 8" key="2">
    <citation type="submission" date="2018-04" db="EMBL/GenBank/DDBJ databases">
        <title>Whole genome sequence comparison of clinical and drinking water Legionella pneumophila isolates.</title>
        <authorList>
            <person name="Garner E."/>
        </authorList>
    </citation>
    <scope>NUCLEOTIDE SEQUENCE [LARGE SCALE GENOMIC DNA]</scope>
    <source>
        <strain evidence="5 8">WH02</strain>
    </source>
</reference>
<evidence type="ECO:0000313" key="6">
    <source>
        <dbReference type="Proteomes" id="UP000251035"/>
    </source>
</evidence>
<gene>
    <name evidence="4" type="ORF">D6J04_13120</name>
    <name evidence="3" type="ORF">DB745_12930</name>
    <name evidence="5" type="ORF">DIZ81_13580</name>
</gene>
<dbReference type="EMBL" id="QCXM01000015">
    <property type="protein sequence ID" value="PUT45335.1"/>
    <property type="molecule type" value="Genomic_DNA"/>
</dbReference>
<feature type="coiled-coil region" evidence="1">
    <location>
        <begin position="553"/>
        <end position="580"/>
    </location>
</feature>
<keyword evidence="6" id="KW-1185">Reference proteome</keyword>
<dbReference type="EMBL" id="QZWB01000018">
    <property type="protein sequence ID" value="RJT43943.1"/>
    <property type="molecule type" value="Genomic_DNA"/>
</dbReference>
<reference evidence="4 7" key="3">
    <citation type="submission" date="2018-09" db="EMBL/GenBank/DDBJ databases">
        <title>Draft genome sequences of Legionella taurinensis isolated from water samples.</title>
        <authorList>
            <person name="Chakeri A."/>
            <person name="Allerberger F."/>
            <person name="Kundi M."/>
            <person name="Ruppitsch W."/>
            <person name="Schmid D."/>
        </authorList>
    </citation>
    <scope>NUCLEOTIDE SEQUENCE [LARGE SCALE GENOMIC DNA]</scope>
    <source>
        <strain evidence="4 7">4570-18-6</strain>
    </source>
</reference>
<evidence type="ECO:0000313" key="7">
    <source>
        <dbReference type="Proteomes" id="UP000270757"/>
    </source>
</evidence>
<accession>A0A3A5LNY4</accession>